<dbReference type="STRING" id="7574.A0A1S3JL43"/>
<evidence type="ECO:0000256" key="5">
    <source>
        <dbReference type="ARBA" id="ARBA00022438"/>
    </source>
</evidence>
<dbReference type="FunFam" id="1.10.390.10:FF:000016">
    <property type="entry name" value="Glutamyl aminopeptidase"/>
    <property type="match status" value="1"/>
</dbReference>
<dbReference type="GO" id="GO:0008270">
    <property type="term" value="F:zinc ion binding"/>
    <property type="evidence" value="ECO:0007669"/>
    <property type="project" value="UniProtKB-UniRule"/>
</dbReference>
<evidence type="ECO:0000256" key="17">
    <source>
        <dbReference type="ARBA" id="ARBA00023157"/>
    </source>
</evidence>
<reference evidence="28" key="1">
    <citation type="submission" date="2025-08" db="UniProtKB">
        <authorList>
            <consortium name="RefSeq"/>
        </authorList>
    </citation>
    <scope>IDENTIFICATION</scope>
    <source>
        <tissue evidence="28">Gonads</tissue>
    </source>
</reference>
<dbReference type="AlphaFoldDB" id="A0A1S3JL43"/>
<keyword evidence="15 22" id="KW-0482">Metalloprotease</keyword>
<dbReference type="FunCoup" id="A0A1S3JL43">
    <property type="interactions" value="796"/>
</dbReference>
<evidence type="ECO:0000256" key="12">
    <source>
        <dbReference type="ARBA" id="ARBA00022837"/>
    </source>
</evidence>
<dbReference type="InterPro" id="IPR045357">
    <property type="entry name" value="Aminopeptidase_N-like_N"/>
</dbReference>
<dbReference type="InterPro" id="IPR014782">
    <property type="entry name" value="Peptidase_M1_dom"/>
</dbReference>
<evidence type="ECO:0000256" key="3">
    <source>
        <dbReference type="ARBA" id="ARBA00010136"/>
    </source>
</evidence>
<dbReference type="CDD" id="cd09601">
    <property type="entry name" value="M1_APN-Q_like"/>
    <property type="match status" value="1"/>
</dbReference>
<keyword evidence="9 20" id="KW-0479">Metal-binding</keyword>
<dbReference type="GO" id="GO:0070006">
    <property type="term" value="F:metalloaminopeptidase activity"/>
    <property type="evidence" value="ECO:0007669"/>
    <property type="project" value="TreeGrafter"/>
</dbReference>
<keyword evidence="18" id="KW-0325">Glycoprotein</keyword>
<evidence type="ECO:0000256" key="8">
    <source>
        <dbReference type="ARBA" id="ARBA00022692"/>
    </source>
</evidence>
<feature type="domain" description="ERAP1-like C-terminal" evidence="25">
    <location>
        <begin position="619"/>
        <end position="936"/>
    </location>
</feature>
<dbReference type="GO" id="GO:0005886">
    <property type="term" value="C:plasma membrane"/>
    <property type="evidence" value="ECO:0007669"/>
    <property type="project" value="UniProtKB-SubCell"/>
</dbReference>
<evidence type="ECO:0000259" key="25">
    <source>
        <dbReference type="Pfam" id="PF11838"/>
    </source>
</evidence>
<dbReference type="FunFam" id="1.25.50.20:FF:000001">
    <property type="entry name" value="Aminopeptidase"/>
    <property type="match status" value="1"/>
</dbReference>
<feature type="compositionally biased region" description="Polar residues" evidence="23">
    <location>
        <begin position="66"/>
        <end position="77"/>
    </location>
</feature>
<dbReference type="GO" id="GO:0006508">
    <property type="term" value="P:proteolysis"/>
    <property type="evidence" value="ECO:0007669"/>
    <property type="project" value="UniProtKB-KW"/>
</dbReference>
<dbReference type="PANTHER" id="PTHR11533:SF276">
    <property type="entry name" value="GLUTAMYL AMINOPEPTIDASE"/>
    <property type="match status" value="1"/>
</dbReference>
<dbReference type="InterPro" id="IPR001930">
    <property type="entry name" value="Peptidase_M1"/>
</dbReference>
<dbReference type="KEGG" id="lak:106174210"/>
<feature type="region of interest" description="Disordered" evidence="23">
    <location>
        <begin position="50"/>
        <end position="81"/>
    </location>
</feature>
<dbReference type="InterPro" id="IPR050344">
    <property type="entry name" value="Peptidase_M1_aminopeptidases"/>
</dbReference>
<keyword evidence="7 22" id="KW-0645">Protease</keyword>
<gene>
    <name evidence="28" type="primary">LOC106174210</name>
</gene>
<dbReference type="SUPFAM" id="SSF55486">
    <property type="entry name" value="Metalloproteases ('zincins'), catalytic domain"/>
    <property type="match status" value="1"/>
</dbReference>
<dbReference type="InterPro" id="IPR034016">
    <property type="entry name" value="M1_APN-typ"/>
</dbReference>
<evidence type="ECO:0000256" key="1">
    <source>
        <dbReference type="ARBA" id="ARBA00001703"/>
    </source>
</evidence>
<dbReference type="GeneID" id="106174210"/>
<dbReference type="PRINTS" id="PR00756">
    <property type="entry name" value="ALADIPTASE"/>
</dbReference>
<evidence type="ECO:0000256" key="23">
    <source>
        <dbReference type="SAM" id="MobiDB-lite"/>
    </source>
</evidence>
<sequence>MEPSVRMHKHWSISRTKAAILGFLFVAIPVLVGLLTWYLRDCASEVASPVQEARTGSPAVPHSTDRTTGASTASPWPSSEPWRNLRLPPHIIPTHYDITLYPDFYGNHSTFYGNVSVELNITEETRHILIHIKYLDVTATRLTEKDTGQDVPISRNFSYIPNQFWVVETNSNISANSQVVLHLTFEGSLSNGIVGFYKSTYVNSITGETRGLATSKFEPTDARKAFPCFDEPNIKATYNTTLVHDPTYIALSNMPVESSSVRADGLTATRFEKSVPMSTYLVCFIVCDFEFKETTTERGTKLRVYATPDRVSQVDYALRVGKEVMDLFVVYYDMPYPLPKQDMIAIPDFVSGAMEHWGLITYRETNILYNSTEASEGNKQRVAVVVAHELAHQWFGNIVTMDWWDDLWLNEGFASFMEYKGVAHVESTWNMLAQFVTEDMQPVMGYDAALSSHPIVVPVEHPDQINEVFDVISYSKGAAVIRMLEAFMGEEKFKQGIQDYLKKYEYRNARTDDLWASLEAVPGAQPIKTIMDTWTRQMGFPYLNITFSGNIFKAVQERYLSDPEADRSAQEPSDYGYIWWVPVDYMTSVNNDVTLLWLNTSEAQFPLPSGLDLQDTSTWIKFNVGQTGFYRVNYPEDMWRRFSNLLLSNPSALTAGDRSGLIDDAFNLAAAGLLNYNIVLELTKALKREQDYLPWASAERGFTYIGDMMKFRVYYGKWMAYILKLVKNVHDQLGWENSGSHLDRYLRNTVINLACGHGDADCLGNATEKFRGWLDTDEYLDPNLRVMVYKYGSYRSGQEDWDKIWNKYEKENVPQEARRLLYALAQFKELWLLNRYLEYAWDPTKVRSQDFFNVINYISSTPIGNSLTWEWVRKRWEDIVARFGLSSRSLGRMVPGIVGDYNTKFHLAQVEEFFAKYPDAGAGERGRKQAIEGIKRNIAWIEKHEMTLVDWLNNNSNV</sequence>
<evidence type="ECO:0000313" key="28">
    <source>
        <dbReference type="RefSeq" id="XP_013411098.1"/>
    </source>
</evidence>
<evidence type="ECO:0000256" key="2">
    <source>
        <dbReference type="ARBA" id="ARBA00004401"/>
    </source>
</evidence>
<dbReference type="GO" id="GO:0043171">
    <property type="term" value="P:peptide catabolic process"/>
    <property type="evidence" value="ECO:0007669"/>
    <property type="project" value="TreeGrafter"/>
</dbReference>
<name>A0A1S3JL43_LINAN</name>
<feature type="active site" description="Proton acceptor" evidence="19">
    <location>
        <position position="389"/>
    </location>
</feature>
<dbReference type="FunFam" id="2.60.40.1910:FF:000003">
    <property type="entry name" value="Aminopeptidase"/>
    <property type="match status" value="1"/>
</dbReference>
<dbReference type="GO" id="GO:0005615">
    <property type="term" value="C:extracellular space"/>
    <property type="evidence" value="ECO:0007669"/>
    <property type="project" value="TreeGrafter"/>
</dbReference>
<evidence type="ECO:0000256" key="15">
    <source>
        <dbReference type="ARBA" id="ARBA00023049"/>
    </source>
</evidence>
<evidence type="ECO:0000256" key="9">
    <source>
        <dbReference type="ARBA" id="ARBA00022723"/>
    </source>
</evidence>
<dbReference type="InParanoid" id="A0A1S3JL43"/>
<dbReference type="Gene3D" id="1.25.50.20">
    <property type="match status" value="1"/>
</dbReference>
<dbReference type="Gene3D" id="2.60.40.1730">
    <property type="entry name" value="tricorn interacting facor f3 domain"/>
    <property type="match status" value="1"/>
</dbReference>
<evidence type="ECO:0000256" key="14">
    <source>
        <dbReference type="ARBA" id="ARBA00022989"/>
    </source>
</evidence>
<comment type="catalytic activity">
    <reaction evidence="1">
        <text>Release of N-terminal glutamate (and to a lesser extent aspartate) from a peptide.</text>
        <dbReference type="EC" id="3.4.11.7"/>
    </reaction>
</comment>
<evidence type="ECO:0000256" key="22">
    <source>
        <dbReference type="RuleBase" id="RU364040"/>
    </source>
</evidence>
<feature type="transmembrane region" description="Helical" evidence="22">
    <location>
        <begin position="20"/>
        <end position="39"/>
    </location>
</feature>
<keyword evidence="13" id="KW-0735">Signal-anchor</keyword>
<dbReference type="PANTHER" id="PTHR11533">
    <property type="entry name" value="PROTEASE M1 ZINC METALLOPROTEASE"/>
    <property type="match status" value="1"/>
</dbReference>
<proteinExistence type="inferred from homology"/>
<evidence type="ECO:0000313" key="27">
    <source>
        <dbReference type="Proteomes" id="UP000085678"/>
    </source>
</evidence>
<dbReference type="SUPFAM" id="SSF63737">
    <property type="entry name" value="Leukotriene A4 hydrolase N-terminal domain"/>
    <property type="match status" value="1"/>
</dbReference>
<dbReference type="InterPro" id="IPR042097">
    <property type="entry name" value="Aminopeptidase_N-like_N_sf"/>
</dbReference>
<keyword evidence="5 22" id="KW-0031">Aminopeptidase</keyword>
<protein>
    <recommendedName>
        <fullName evidence="22">Aminopeptidase</fullName>
        <ecNumber evidence="22">3.4.11.-</ecNumber>
    </recommendedName>
</protein>
<evidence type="ECO:0000256" key="4">
    <source>
        <dbReference type="ARBA" id="ARBA00011748"/>
    </source>
</evidence>
<evidence type="ECO:0000256" key="13">
    <source>
        <dbReference type="ARBA" id="ARBA00022968"/>
    </source>
</evidence>
<dbReference type="GO" id="GO:0042277">
    <property type="term" value="F:peptide binding"/>
    <property type="evidence" value="ECO:0007669"/>
    <property type="project" value="TreeGrafter"/>
</dbReference>
<dbReference type="Pfam" id="PF01433">
    <property type="entry name" value="Peptidase_M1"/>
    <property type="match status" value="1"/>
</dbReference>
<dbReference type="GO" id="GO:0005737">
    <property type="term" value="C:cytoplasm"/>
    <property type="evidence" value="ECO:0007669"/>
    <property type="project" value="TreeGrafter"/>
</dbReference>
<evidence type="ECO:0000256" key="16">
    <source>
        <dbReference type="ARBA" id="ARBA00023136"/>
    </source>
</evidence>
<dbReference type="Proteomes" id="UP000085678">
    <property type="component" value="Unplaced"/>
</dbReference>
<evidence type="ECO:0000256" key="7">
    <source>
        <dbReference type="ARBA" id="ARBA00022670"/>
    </source>
</evidence>
<keyword evidence="6" id="KW-1003">Cell membrane</keyword>
<dbReference type="InterPro" id="IPR024571">
    <property type="entry name" value="ERAP1-like_C_dom"/>
</dbReference>
<feature type="binding site" evidence="20">
    <location>
        <position position="392"/>
    </location>
    <ligand>
        <name>Zn(2+)</name>
        <dbReference type="ChEBI" id="CHEBI:29105"/>
        <note>catalytic</note>
    </ligand>
</feature>
<evidence type="ECO:0000256" key="20">
    <source>
        <dbReference type="PIRSR" id="PIRSR634016-3"/>
    </source>
</evidence>
<evidence type="ECO:0000256" key="19">
    <source>
        <dbReference type="PIRSR" id="PIRSR634016-1"/>
    </source>
</evidence>
<evidence type="ECO:0000259" key="24">
    <source>
        <dbReference type="Pfam" id="PF01433"/>
    </source>
</evidence>
<dbReference type="EC" id="3.4.11.-" evidence="22"/>
<feature type="binding site" evidence="20">
    <location>
        <position position="411"/>
    </location>
    <ligand>
        <name>Zn(2+)</name>
        <dbReference type="ChEBI" id="CHEBI:29105"/>
        <note>catalytic</note>
    </ligand>
</feature>
<feature type="site" description="Transition state stabilizer" evidence="21">
    <location>
        <position position="474"/>
    </location>
</feature>
<comment type="subcellular location">
    <subcellularLocation>
        <location evidence="2">Cell membrane</location>
        <topology evidence="2">Single-pass type II membrane protein</topology>
    </subcellularLocation>
</comment>
<keyword evidence="8 22" id="KW-0812">Transmembrane</keyword>
<evidence type="ECO:0000256" key="21">
    <source>
        <dbReference type="PIRSR" id="PIRSR634016-4"/>
    </source>
</evidence>
<feature type="domain" description="Aminopeptidase N-like N-terminal" evidence="26">
    <location>
        <begin position="93"/>
        <end position="281"/>
    </location>
</feature>
<evidence type="ECO:0000256" key="6">
    <source>
        <dbReference type="ARBA" id="ARBA00022475"/>
    </source>
</evidence>
<comment type="cofactor">
    <cofactor evidence="20 22">
        <name>Zn(2+)</name>
        <dbReference type="ChEBI" id="CHEBI:29105"/>
    </cofactor>
    <text evidence="20 22">Binds 1 zinc ion per subunit.</text>
</comment>
<keyword evidence="11 20" id="KW-0862">Zinc</keyword>
<keyword evidence="27" id="KW-1185">Reference proteome</keyword>
<dbReference type="InterPro" id="IPR027268">
    <property type="entry name" value="Peptidase_M4/M1_CTD_sf"/>
</dbReference>
<keyword evidence="12" id="KW-0106">Calcium</keyword>
<dbReference type="RefSeq" id="XP_013411098.1">
    <property type="nucleotide sequence ID" value="XM_013555644.2"/>
</dbReference>
<keyword evidence="17" id="KW-1015">Disulfide bond</keyword>
<dbReference type="Pfam" id="PF11838">
    <property type="entry name" value="ERAP1_C"/>
    <property type="match status" value="1"/>
</dbReference>
<keyword evidence="10 22" id="KW-0378">Hydrolase</keyword>
<feature type="domain" description="Peptidase M1 membrane alanine aminopeptidase" evidence="24">
    <location>
        <begin position="316"/>
        <end position="534"/>
    </location>
</feature>
<accession>A0A1S3JL43</accession>
<dbReference type="Gene3D" id="1.10.390.10">
    <property type="entry name" value="Neutral Protease Domain 2"/>
    <property type="match status" value="1"/>
</dbReference>
<dbReference type="Pfam" id="PF17900">
    <property type="entry name" value="Peptidase_M1_N"/>
    <property type="match status" value="1"/>
</dbReference>
<evidence type="ECO:0000259" key="26">
    <source>
        <dbReference type="Pfam" id="PF17900"/>
    </source>
</evidence>
<keyword evidence="16 22" id="KW-0472">Membrane</keyword>
<organism evidence="27 28">
    <name type="scientific">Lingula anatina</name>
    <name type="common">Brachiopod</name>
    <name type="synonym">Lingula unguis</name>
    <dbReference type="NCBI Taxonomy" id="7574"/>
    <lineage>
        <taxon>Eukaryota</taxon>
        <taxon>Metazoa</taxon>
        <taxon>Spiralia</taxon>
        <taxon>Lophotrochozoa</taxon>
        <taxon>Brachiopoda</taxon>
        <taxon>Linguliformea</taxon>
        <taxon>Lingulata</taxon>
        <taxon>Lingulida</taxon>
        <taxon>Linguloidea</taxon>
        <taxon>Lingulidae</taxon>
        <taxon>Lingula</taxon>
    </lineage>
</organism>
<keyword evidence="14 22" id="KW-1133">Transmembrane helix</keyword>
<comment type="similarity">
    <text evidence="3 22">Belongs to the peptidase M1 family.</text>
</comment>
<dbReference type="FunFam" id="2.60.40.1730:FF:000012">
    <property type="entry name" value="Aminopeptidase N"/>
    <property type="match status" value="1"/>
</dbReference>
<evidence type="ECO:0000256" key="10">
    <source>
        <dbReference type="ARBA" id="ARBA00022801"/>
    </source>
</evidence>
<feature type="binding site" evidence="20">
    <location>
        <position position="388"/>
    </location>
    <ligand>
        <name>Zn(2+)</name>
        <dbReference type="ChEBI" id="CHEBI:29105"/>
        <note>catalytic</note>
    </ligand>
</feature>
<dbReference type="GO" id="GO:0004230">
    <property type="term" value="F:glutamyl aminopeptidase activity"/>
    <property type="evidence" value="ECO:0007669"/>
    <property type="project" value="UniProtKB-EC"/>
</dbReference>
<comment type="subunit">
    <text evidence="4">Homodimer; disulfide-linked.</text>
</comment>
<evidence type="ECO:0000256" key="18">
    <source>
        <dbReference type="ARBA" id="ARBA00023180"/>
    </source>
</evidence>
<dbReference type="Gene3D" id="2.60.40.1910">
    <property type="match status" value="1"/>
</dbReference>
<dbReference type="OrthoDB" id="510539at2759"/>
<evidence type="ECO:0000256" key="11">
    <source>
        <dbReference type="ARBA" id="ARBA00022833"/>
    </source>
</evidence>